<reference evidence="2" key="1">
    <citation type="journal article" date="2019" name="bioRxiv">
        <title>Genomics, evolutionary history and diagnostics of the Alternaria alternata species group including apple and Asian pear pathotypes.</title>
        <authorList>
            <person name="Armitage A.D."/>
            <person name="Cockerton H.M."/>
            <person name="Sreenivasaprasad S."/>
            <person name="Woodhall J.W."/>
            <person name="Lane C.R."/>
            <person name="Harrison R.J."/>
            <person name="Clarkson J.P."/>
        </authorList>
    </citation>
    <scope>NUCLEOTIDE SEQUENCE [LARGE SCALE GENOMIC DNA]</scope>
    <source>
        <strain evidence="2">FERA 635</strain>
    </source>
</reference>
<proteinExistence type="predicted"/>
<sequence>MILEIASVQCRRNRDWTKCDSVAAETGIVPSIHEQTTAVILHEKKLLARRAKVE</sequence>
<dbReference type="EMBL" id="PDXF01000020">
    <property type="protein sequence ID" value="RYO00223.1"/>
    <property type="molecule type" value="Genomic_DNA"/>
</dbReference>
<comment type="caution">
    <text evidence="1">The sequence shown here is derived from an EMBL/GenBank/DDBJ whole genome shotgun (WGS) entry which is preliminary data.</text>
</comment>
<evidence type="ECO:0000313" key="1">
    <source>
        <dbReference type="EMBL" id="RYO00223.1"/>
    </source>
</evidence>
<dbReference type="Proteomes" id="UP000293195">
    <property type="component" value="Unassembled WGS sequence"/>
</dbReference>
<accession>A0ABY0G978</accession>
<name>A0ABY0G978_9PLEO</name>
<keyword evidence="2" id="KW-1185">Reference proteome</keyword>
<protein>
    <submittedName>
        <fullName evidence="1">Uncharacterized protein</fullName>
    </submittedName>
</protein>
<organism evidence="1 2">
    <name type="scientific">Alternaria tenuissima</name>
    <dbReference type="NCBI Taxonomy" id="119927"/>
    <lineage>
        <taxon>Eukaryota</taxon>
        <taxon>Fungi</taxon>
        <taxon>Dikarya</taxon>
        <taxon>Ascomycota</taxon>
        <taxon>Pezizomycotina</taxon>
        <taxon>Dothideomycetes</taxon>
        <taxon>Pleosporomycetidae</taxon>
        <taxon>Pleosporales</taxon>
        <taxon>Pleosporineae</taxon>
        <taxon>Pleosporaceae</taxon>
        <taxon>Alternaria</taxon>
        <taxon>Alternaria sect. Alternaria</taxon>
        <taxon>Alternaria alternata complex</taxon>
    </lineage>
</organism>
<gene>
    <name evidence="1" type="ORF">AA0119_g6254</name>
</gene>
<evidence type="ECO:0000313" key="2">
    <source>
        <dbReference type="Proteomes" id="UP000293195"/>
    </source>
</evidence>